<keyword evidence="1" id="KW-0378">Hydrolase</keyword>
<dbReference type="Gene3D" id="3.40.50.1820">
    <property type="entry name" value="alpha/beta hydrolase"/>
    <property type="match status" value="1"/>
</dbReference>
<proteinExistence type="predicted"/>
<organism evidence="3">
    <name type="scientific">Halalkalibacterium halodurans</name>
    <name type="common">Bacillus halodurans</name>
    <dbReference type="NCBI Taxonomy" id="86665"/>
    <lineage>
        <taxon>Bacteria</taxon>
        <taxon>Bacillati</taxon>
        <taxon>Bacillota</taxon>
        <taxon>Bacilli</taxon>
        <taxon>Bacillales</taxon>
        <taxon>Bacillaceae</taxon>
        <taxon>Halalkalibacterium (ex Joshi et al. 2022)</taxon>
    </lineage>
</organism>
<sequence length="241" mass="27333">MNVLWIPGWSIPFDRWKELCRPFQKAELEEMFIDFRACQRREDFLQLVLDTIDGHQGEWILAGWSMGSMMAVEAATLRKARVKGLFLLSSALQFSQSDHHPGGIPLAVIRHMSRQLKRNRTETLTSFYEQMFSDSEKSLGLDQAFLQTLEAGDPFYHWQNESLIAGLDYLANVQLLQGWPTVSVPITWIHGSDDTICPSPASGLFSPSKRLIIVEGAGHVPFYTQDSVVISAWEELLGNVY</sequence>
<dbReference type="InterPro" id="IPR029058">
    <property type="entry name" value="AB_hydrolase_fold"/>
</dbReference>
<dbReference type="RefSeq" id="WP_053430044.1">
    <property type="nucleotide sequence ID" value="NZ_CP040441.1"/>
</dbReference>
<dbReference type="InterPro" id="IPR000073">
    <property type="entry name" value="AB_hydrolase_1"/>
</dbReference>
<dbReference type="PANTHER" id="PTHR43798:SF31">
    <property type="entry name" value="AB HYDROLASE SUPERFAMILY PROTEIN YCLE"/>
    <property type="match status" value="1"/>
</dbReference>
<evidence type="ECO:0000256" key="1">
    <source>
        <dbReference type="ARBA" id="ARBA00022801"/>
    </source>
</evidence>
<name>A0A0M0KF69_ALKHA</name>
<dbReference type="GO" id="GO:0016787">
    <property type="term" value="F:hydrolase activity"/>
    <property type="evidence" value="ECO:0007669"/>
    <property type="project" value="UniProtKB-KW"/>
</dbReference>
<evidence type="ECO:0000259" key="2">
    <source>
        <dbReference type="Pfam" id="PF12697"/>
    </source>
</evidence>
<dbReference type="AlphaFoldDB" id="A0A0M0KF69"/>
<dbReference type="EMBL" id="LILD01000001">
    <property type="protein sequence ID" value="KOO37446.1"/>
    <property type="molecule type" value="Genomic_DNA"/>
</dbReference>
<comment type="caution">
    <text evidence="3">The sequence shown here is derived from an EMBL/GenBank/DDBJ whole genome shotgun (WGS) entry which is preliminary data.</text>
</comment>
<dbReference type="PANTHER" id="PTHR43798">
    <property type="entry name" value="MONOACYLGLYCEROL LIPASE"/>
    <property type="match status" value="1"/>
</dbReference>
<dbReference type="SUPFAM" id="SSF53474">
    <property type="entry name" value="alpha/beta-Hydrolases"/>
    <property type="match status" value="1"/>
</dbReference>
<evidence type="ECO:0000313" key="3">
    <source>
        <dbReference type="EMBL" id="KOO37446.1"/>
    </source>
</evidence>
<accession>A0A0M0KF69</accession>
<dbReference type="PATRIC" id="fig|136160.3.peg.214"/>
<dbReference type="GO" id="GO:0016020">
    <property type="term" value="C:membrane"/>
    <property type="evidence" value="ECO:0007669"/>
    <property type="project" value="TreeGrafter"/>
</dbReference>
<dbReference type="GeneID" id="87599451"/>
<dbReference type="InterPro" id="IPR050266">
    <property type="entry name" value="AB_hydrolase_sf"/>
</dbReference>
<accession>A0A4Y7WZY0</accession>
<feature type="domain" description="AB hydrolase-1" evidence="2">
    <location>
        <begin position="32"/>
        <end position="226"/>
    </location>
</feature>
<reference evidence="3" key="1">
    <citation type="submission" date="2015-08" db="EMBL/GenBank/DDBJ databases">
        <title>Complete DNA Sequence of Pseudomonas syringae pv. actinidiae, the Causal Agent of Kiwifruit Canker Disease.</title>
        <authorList>
            <person name="Rikkerink E.H.A."/>
            <person name="Fineran P.C."/>
        </authorList>
    </citation>
    <scope>NUCLEOTIDE SEQUENCE</scope>
    <source>
        <strain evidence="3">DSM 13666</strain>
    </source>
</reference>
<protein>
    <recommendedName>
        <fullName evidence="2">AB hydrolase-1 domain-containing protein</fullName>
    </recommendedName>
</protein>
<gene>
    <name evidence="3" type="ORF">AMD02_00225</name>
</gene>
<dbReference type="Pfam" id="PF12697">
    <property type="entry name" value="Abhydrolase_6"/>
    <property type="match status" value="1"/>
</dbReference>